<feature type="transmembrane region" description="Helical" evidence="7">
    <location>
        <begin position="50"/>
        <end position="69"/>
    </location>
</feature>
<feature type="transmembrane region" description="Helical" evidence="7">
    <location>
        <begin position="81"/>
        <end position="102"/>
    </location>
</feature>
<name>K9WSR5_9NOST</name>
<dbReference type="Proteomes" id="UP000010475">
    <property type="component" value="Chromosome"/>
</dbReference>
<dbReference type="HOGENOM" id="CLU_013386_1_2_3"/>
<dbReference type="GO" id="GO:0008961">
    <property type="term" value="F:phosphatidylglycerol-prolipoprotein diacylglyceryl transferase activity"/>
    <property type="evidence" value="ECO:0007669"/>
    <property type="project" value="InterPro"/>
</dbReference>
<comment type="similarity">
    <text evidence="1">Belongs to the Lgt family.</text>
</comment>
<keyword evidence="6 7" id="KW-0472">Membrane</keyword>
<keyword evidence="4 7" id="KW-0812">Transmembrane</keyword>
<dbReference type="AlphaFoldDB" id="K9WSR5"/>
<dbReference type="PANTHER" id="PTHR30589:SF0">
    <property type="entry name" value="PHOSPHATIDYLGLYCEROL--PROLIPOPROTEIN DIACYLGLYCERYL TRANSFERASE"/>
    <property type="match status" value="1"/>
</dbReference>
<dbReference type="GO" id="GO:0005886">
    <property type="term" value="C:plasma membrane"/>
    <property type="evidence" value="ECO:0007669"/>
    <property type="project" value="InterPro"/>
</dbReference>
<gene>
    <name evidence="8" type="ORF">Cylst_0485</name>
</gene>
<dbReference type="InterPro" id="IPR001640">
    <property type="entry name" value="Lgt"/>
</dbReference>
<dbReference type="OrthoDB" id="871140at2"/>
<keyword evidence="5 7" id="KW-1133">Transmembrane helix</keyword>
<organism evidence="8 9">
    <name type="scientific">Cylindrospermum stagnale PCC 7417</name>
    <dbReference type="NCBI Taxonomy" id="56107"/>
    <lineage>
        <taxon>Bacteria</taxon>
        <taxon>Bacillati</taxon>
        <taxon>Cyanobacteriota</taxon>
        <taxon>Cyanophyceae</taxon>
        <taxon>Nostocales</taxon>
        <taxon>Nostocaceae</taxon>
        <taxon>Cylindrospermum</taxon>
    </lineage>
</organism>
<sequence length="249" mass="28177">MNFPVYFWLGSLQIHPHILFESLAYTVALRLLLRNVGKKDLIAPSQRSSVMVGGMVGALIGAKVLVGLQHLDLIWQNPQEFLFIFLQGKTVVGALLGGLIGVEITKKIIGVRQSTGDAFVYPLIVGTAVGRIGCFLTGLSDRTYGVATTLPWGVDFGDGISRHPTQLYEIMFLICLIVFLQFRRRYRYENGDLFKFYLVLYLSFRFLIDFLKPDFHPFLGISAIQFAALLAILYYHRSITKIFQIKKVY</sequence>
<accession>K9WSR5</accession>
<feature type="transmembrane region" description="Helical" evidence="7">
    <location>
        <begin position="118"/>
        <end position="139"/>
    </location>
</feature>
<protein>
    <submittedName>
        <fullName evidence="8">Prolipoprotein diacylglyceryltransferase</fullName>
    </submittedName>
</protein>
<reference evidence="8 9" key="1">
    <citation type="submission" date="2012-06" db="EMBL/GenBank/DDBJ databases">
        <title>Finished chromosome of genome of Cylindrospermum stagnale PCC 7417.</title>
        <authorList>
            <consortium name="US DOE Joint Genome Institute"/>
            <person name="Gugger M."/>
            <person name="Coursin T."/>
            <person name="Rippka R."/>
            <person name="Tandeau De Marsac N."/>
            <person name="Huntemann M."/>
            <person name="Wei C.-L."/>
            <person name="Han J."/>
            <person name="Detter J.C."/>
            <person name="Han C."/>
            <person name="Tapia R."/>
            <person name="Chen A."/>
            <person name="Kyrpides N."/>
            <person name="Mavromatis K."/>
            <person name="Markowitz V."/>
            <person name="Szeto E."/>
            <person name="Ivanova N."/>
            <person name="Pagani I."/>
            <person name="Pati A."/>
            <person name="Goodwin L."/>
            <person name="Nordberg H.P."/>
            <person name="Cantor M.N."/>
            <person name="Hua S.X."/>
            <person name="Woyke T."/>
            <person name="Kerfeld C.A."/>
        </authorList>
    </citation>
    <scope>NUCLEOTIDE SEQUENCE [LARGE SCALE GENOMIC DNA]</scope>
    <source>
        <strain evidence="8 9">PCC 7417</strain>
    </source>
</reference>
<evidence type="ECO:0000256" key="6">
    <source>
        <dbReference type="ARBA" id="ARBA00023136"/>
    </source>
</evidence>
<dbReference type="Pfam" id="PF01790">
    <property type="entry name" value="LGT"/>
    <property type="match status" value="1"/>
</dbReference>
<evidence type="ECO:0000313" key="9">
    <source>
        <dbReference type="Proteomes" id="UP000010475"/>
    </source>
</evidence>
<evidence type="ECO:0000256" key="2">
    <source>
        <dbReference type="ARBA" id="ARBA00022475"/>
    </source>
</evidence>
<evidence type="ECO:0000313" key="8">
    <source>
        <dbReference type="EMBL" id="AFZ22826.1"/>
    </source>
</evidence>
<dbReference type="eggNOG" id="COG0682">
    <property type="taxonomic scope" value="Bacteria"/>
</dbReference>
<feature type="transmembrane region" description="Helical" evidence="7">
    <location>
        <begin position="194"/>
        <end position="211"/>
    </location>
</feature>
<evidence type="ECO:0000256" key="1">
    <source>
        <dbReference type="ARBA" id="ARBA00007150"/>
    </source>
</evidence>
<feature type="transmembrane region" description="Helical" evidence="7">
    <location>
        <begin position="165"/>
        <end position="182"/>
    </location>
</feature>
<dbReference type="RefSeq" id="WP_015206083.1">
    <property type="nucleotide sequence ID" value="NC_019757.1"/>
</dbReference>
<feature type="transmembrane region" description="Helical" evidence="7">
    <location>
        <begin position="6"/>
        <end position="29"/>
    </location>
</feature>
<keyword evidence="3 8" id="KW-0808">Transferase</keyword>
<keyword evidence="2" id="KW-1003">Cell membrane</keyword>
<evidence type="ECO:0000256" key="5">
    <source>
        <dbReference type="ARBA" id="ARBA00022989"/>
    </source>
</evidence>
<evidence type="ECO:0000256" key="3">
    <source>
        <dbReference type="ARBA" id="ARBA00022679"/>
    </source>
</evidence>
<dbReference type="STRING" id="56107.Cylst_0485"/>
<proteinExistence type="inferred from homology"/>
<evidence type="ECO:0000256" key="7">
    <source>
        <dbReference type="SAM" id="Phobius"/>
    </source>
</evidence>
<dbReference type="GO" id="GO:0042158">
    <property type="term" value="P:lipoprotein biosynthetic process"/>
    <property type="evidence" value="ECO:0007669"/>
    <property type="project" value="InterPro"/>
</dbReference>
<dbReference type="PATRIC" id="fig|56107.3.peg.542"/>
<dbReference type="EMBL" id="CP003642">
    <property type="protein sequence ID" value="AFZ22826.1"/>
    <property type="molecule type" value="Genomic_DNA"/>
</dbReference>
<feature type="transmembrane region" description="Helical" evidence="7">
    <location>
        <begin position="217"/>
        <end position="236"/>
    </location>
</feature>
<keyword evidence="9" id="KW-1185">Reference proteome</keyword>
<dbReference type="PANTHER" id="PTHR30589">
    <property type="entry name" value="PROLIPOPROTEIN DIACYLGLYCERYL TRANSFERASE"/>
    <property type="match status" value="1"/>
</dbReference>
<evidence type="ECO:0000256" key="4">
    <source>
        <dbReference type="ARBA" id="ARBA00022692"/>
    </source>
</evidence>
<dbReference type="KEGG" id="csg:Cylst_0485"/>
<keyword evidence="8" id="KW-0449">Lipoprotein</keyword>